<evidence type="ECO:0000256" key="7">
    <source>
        <dbReference type="SAM" id="Phobius"/>
    </source>
</evidence>
<evidence type="ECO:0000256" key="6">
    <source>
        <dbReference type="ARBA" id="ARBA00023315"/>
    </source>
</evidence>
<dbReference type="InterPro" id="IPR004960">
    <property type="entry name" value="LipA_acyltrans"/>
</dbReference>
<dbReference type="RefSeq" id="WP_124397042.1">
    <property type="nucleotide sequence ID" value="NZ_BHZE01000003.1"/>
</dbReference>
<dbReference type="GO" id="GO:0005886">
    <property type="term" value="C:plasma membrane"/>
    <property type="evidence" value="ECO:0007669"/>
    <property type="project" value="UniProtKB-SubCell"/>
</dbReference>
<name>A0A401XJ12_9FLAO</name>
<feature type="transmembrane region" description="Helical" evidence="7">
    <location>
        <begin position="15"/>
        <end position="32"/>
    </location>
</feature>
<proteinExistence type="predicted"/>
<evidence type="ECO:0000313" key="8">
    <source>
        <dbReference type="EMBL" id="GCD76983.1"/>
    </source>
</evidence>
<keyword evidence="4" id="KW-0808">Transferase</keyword>
<evidence type="ECO:0000256" key="5">
    <source>
        <dbReference type="ARBA" id="ARBA00023136"/>
    </source>
</evidence>
<evidence type="ECO:0000256" key="4">
    <source>
        <dbReference type="ARBA" id="ARBA00022679"/>
    </source>
</evidence>
<dbReference type="GO" id="GO:0016746">
    <property type="term" value="F:acyltransferase activity"/>
    <property type="evidence" value="ECO:0007669"/>
    <property type="project" value="UniProtKB-KW"/>
</dbReference>
<evidence type="ECO:0000256" key="3">
    <source>
        <dbReference type="ARBA" id="ARBA00022519"/>
    </source>
</evidence>
<keyword evidence="5 7" id="KW-0472">Membrane</keyword>
<keyword evidence="6" id="KW-0012">Acyltransferase</keyword>
<dbReference type="PANTHER" id="PTHR30606">
    <property type="entry name" value="LIPID A BIOSYNTHESIS LAUROYL ACYLTRANSFERASE"/>
    <property type="match status" value="1"/>
</dbReference>
<keyword evidence="7" id="KW-1133">Transmembrane helix</keyword>
<evidence type="ECO:0000256" key="1">
    <source>
        <dbReference type="ARBA" id="ARBA00004533"/>
    </source>
</evidence>
<dbReference type="GO" id="GO:0009247">
    <property type="term" value="P:glycolipid biosynthetic process"/>
    <property type="evidence" value="ECO:0007669"/>
    <property type="project" value="UniProtKB-ARBA"/>
</dbReference>
<dbReference type="PANTHER" id="PTHR30606:SF10">
    <property type="entry name" value="PHOSPHATIDYLINOSITOL MANNOSIDE ACYLTRANSFERASE"/>
    <property type="match status" value="1"/>
</dbReference>
<reference evidence="8 9" key="1">
    <citation type="submission" date="2018-11" db="EMBL/GenBank/DDBJ databases">
        <title>Schleiferia aggregans sp. nov., a moderately thermophilic heterotrophic bacterium isolated from microbial mats at a terrestrial hot spring.</title>
        <authorList>
            <person name="Iino T."/>
            <person name="Ohkuma M."/>
            <person name="Haruta S."/>
        </authorList>
    </citation>
    <scope>NUCLEOTIDE SEQUENCE [LARGE SCALE GENOMIC DNA]</scope>
    <source>
        <strain evidence="8 9">LA</strain>
    </source>
</reference>
<sequence length="283" mass="33957">MAFLIKLISKLPLNVLYTLGNFFYLLSSVFGYRSKVILKNLEIAFPDFKVEERKKIQRKFYKYFFELLAENLKDFDPKWKEHKKYVFIENIEVIKNITNQNKKVIIMLGHHGNFEWLSVIPELLQESVYAVYNEVKNKSIEQLILQKRAKYNLGLFPMKDTYKFIESNTDQRAVYGFIADQSPHEGRINHRSKFFVENTPTHVGAEKIAKMYNMALVYLECVQLRRGKYVFKPVLITEHPRNYPDYQLTDLYNQLLEQNIRNQPEIYLWTHKRWKHLRPGVYQ</sequence>
<keyword evidence="9" id="KW-1185">Reference proteome</keyword>
<keyword evidence="7" id="KW-0812">Transmembrane</keyword>
<accession>A0A401XJ12</accession>
<keyword evidence="3" id="KW-0997">Cell inner membrane</keyword>
<keyword evidence="2" id="KW-1003">Cell membrane</keyword>
<protein>
    <submittedName>
        <fullName evidence="8">Lipid A biosynthesis protein</fullName>
    </submittedName>
</protein>
<comment type="subcellular location">
    <subcellularLocation>
        <location evidence="1">Cell inner membrane</location>
    </subcellularLocation>
</comment>
<dbReference type="CDD" id="cd07984">
    <property type="entry name" value="LPLAT_LABLAT-like"/>
    <property type="match status" value="1"/>
</dbReference>
<dbReference type="Pfam" id="PF03279">
    <property type="entry name" value="Lip_A_acyltrans"/>
    <property type="match status" value="1"/>
</dbReference>
<evidence type="ECO:0000313" key="9">
    <source>
        <dbReference type="Proteomes" id="UP000286715"/>
    </source>
</evidence>
<gene>
    <name evidence="8" type="ORF">JCM31826_04650</name>
</gene>
<dbReference type="EMBL" id="BHZE01000003">
    <property type="protein sequence ID" value="GCD76983.1"/>
    <property type="molecule type" value="Genomic_DNA"/>
</dbReference>
<comment type="caution">
    <text evidence="8">The sequence shown here is derived from an EMBL/GenBank/DDBJ whole genome shotgun (WGS) entry which is preliminary data.</text>
</comment>
<dbReference type="Proteomes" id="UP000286715">
    <property type="component" value="Unassembled WGS sequence"/>
</dbReference>
<evidence type="ECO:0000256" key="2">
    <source>
        <dbReference type="ARBA" id="ARBA00022475"/>
    </source>
</evidence>
<dbReference type="AlphaFoldDB" id="A0A401XJ12"/>
<dbReference type="OrthoDB" id="9801955at2"/>
<organism evidence="8 9">
    <name type="scientific">Thermaurantimonas aggregans</name>
    <dbReference type="NCBI Taxonomy" id="2173829"/>
    <lineage>
        <taxon>Bacteria</taxon>
        <taxon>Pseudomonadati</taxon>
        <taxon>Bacteroidota</taxon>
        <taxon>Flavobacteriia</taxon>
        <taxon>Flavobacteriales</taxon>
        <taxon>Schleiferiaceae</taxon>
        <taxon>Thermaurantimonas</taxon>
    </lineage>
</organism>